<keyword evidence="6 9" id="KW-0812">Transmembrane</keyword>
<reference evidence="11 12" key="1">
    <citation type="submission" date="2024-05" db="EMBL/GenBank/DDBJ databases">
        <title>Long read based assembly of the Candida bracarensis genome reveals expanded adhesin content.</title>
        <authorList>
            <person name="Marcet-Houben M."/>
            <person name="Ksiezopolska E."/>
            <person name="Gabaldon T."/>
        </authorList>
    </citation>
    <scope>NUCLEOTIDE SEQUENCE [LARGE SCALE GENOMIC DNA]</scope>
    <source>
        <strain evidence="11 12">CBM6</strain>
    </source>
</reference>
<accession>A0ABR4NNP3</accession>
<dbReference type="PANTHER" id="PTHR19139:SF199">
    <property type="entry name" value="MIP17260P"/>
    <property type="match status" value="1"/>
</dbReference>
<dbReference type="SUPFAM" id="SSF81338">
    <property type="entry name" value="Aquaporin-like"/>
    <property type="match status" value="1"/>
</dbReference>
<feature type="transmembrane region" description="Helical" evidence="10">
    <location>
        <begin position="204"/>
        <end position="229"/>
    </location>
</feature>
<comment type="subcellular location">
    <subcellularLocation>
        <location evidence="2">Cell membrane</location>
        <topology evidence="2">Multi-pass membrane protein</topology>
    </subcellularLocation>
    <subcellularLocation>
        <location evidence="1">Endoplasmic reticulum membrane</location>
        <topology evidence="1">Multi-pass membrane protein</topology>
    </subcellularLocation>
</comment>
<feature type="transmembrane region" description="Helical" evidence="10">
    <location>
        <begin position="177"/>
        <end position="197"/>
    </location>
</feature>
<keyword evidence="5" id="KW-1003">Cell membrane</keyword>
<proteinExistence type="inferred from homology"/>
<evidence type="ECO:0000256" key="6">
    <source>
        <dbReference type="ARBA" id="ARBA00022692"/>
    </source>
</evidence>
<name>A0ABR4NNP3_9SACH</name>
<feature type="transmembrane region" description="Helical" evidence="10">
    <location>
        <begin position="249"/>
        <end position="272"/>
    </location>
</feature>
<evidence type="ECO:0000256" key="1">
    <source>
        <dbReference type="ARBA" id="ARBA00004477"/>
    </source>
</evidence>
<comment type="caution">
    <text evidence="11">The sequence shown here is derived from an EMBL/GenBank/DDBJ whole genome shotgun (WGS) entry which is preliminary data.</text>
</comment>
<evidence type="ECO:0000256" key="5">
    <source>
        <dbReference type="ARBA" id="ARBA00022475"/>
    </source>
</evidence>
<organism evidence="11 12">
    <name type="scientific">Nakaseomyces bracarensis</name>
    <dbReference type="NCBI Taxonomy" id="273131"/>
    <lineage>
        <taxon>Eukaryota</taxon>
        <taxon>Fungi</taxon>
        <taxon>Dikarya</taxon>
        <taxon>Ascomycota</taxon>
        <taxon>Saccharomycotina</taxon>
        <taxon>Saccharomycetes</taxon>
        <taxon>Saccharomycetales</taxon>
        <taxon>Saccharomycetaceae</taxon>
        <taxon>Nakaseomyces</taxon>
    </lineage>
</organism>
<evidence type="ECO:0000256" key="9">
    <source>
        <dbReference type="RuleBase" id="RU000477"/>
    </source>
</evidence>
<dbReference type="InterPro" id="IPR022357">
    <property type="entry name" value="MIP_CS"/>
</dbReference>
<gene>
    <name evidence="11" type="ORF">RNJ44_01682</name>
</gene>
<sequence length="290" mass="31496">MSDLEKQTKMDTAYEINPVDDSSCSSQPDSNLLKSRFRLGPDTIRYHVIAFVGELFGTFMFLWCAYVIANIANHAVSLQEGSSHDSHPMQLLMISLGFGLSVMFSIWCFVGVSGGAFNPAVSLSLCLARAITPTRCGVMWIAQIIGAMAAGGAASGMTPGPVKFDNALGMGCSRTRALFLEIFATAILCLTVLMTAVEKGESNFMCALPIGISLFIGNLALIAYSGAGINPARSLGSAVAKRYFPHYHWIYWIGPLLGAVLAWFIWQVLHWLDYANYVAREKELAESAKN</sequence>
<keyword evidence="4 9" id="KW-0813">Transport</keyword>
<evidence type="ECO:0000256" key="8">
    <source>
        <dbReference type="ARBA" id="ARBA00023136"/>
    </source>
</evidence>
<dbReference type="PRINTS" id="PR00783">
    <property type="entry name" value="MINTRINSICP"/>
</dbReference>
<dbReference type="PANTHER" id="PTHR19139">
    <property type="entry name" value="AQUAPORIN TRANSPORTER"/>
    <property type="match status" value="1"/>
</dbReference>
<keyword evidence="7 10" id="KW-1133">Transmembrane helix</keyword>
<dbReference type="Pfam" id="PF00230">
    <property type="entry name" value="MIP"/>
    <property type="match status" value="1"/>
</dbReference>
<keyword evidence="12" id="KW-1185">Reference proteome</keyword>
<keyword evidence="8 10" id="KW-0472">Membrane</keyword>
<feature type="transmembrane region" description="Helical" evidence="10">
    <location>
        <begin position="138"/>
        <end position="157"/>
    </location>
</feature>
<comment type="similarity">
    <text evidence="3 9">Belongs to the MIP/aquaporin (TC 1.A.8) family.</text>
</comment>
<dbReference type="PROSITE" id="PS00221">
    <property type="entry name" value="MIP"/>
    <property type="match status" value="1"/>
</dbReference>
<dbReference type="Proteomes" id="UP001623330">
    <property type="component" value="Unassembled WGS sequence"/>
</dbReference>
<evidence type="ECO:0000313" key="12">
    <source>
        <dbReference type="Proteomes" id="UP001623330"/>
    </source>
</evidence>
<evidence type="ECO:0000256" key="4">
    <source>
        <dbReference type="ARBA" id="ARBA00022448"/>
    </source>
</evidence>
<feature type="transmembrane region" description="Helical" evidence="10">
    <location>
        <begin position="89"/>
        <end position="117"/>
    </location>
</feature>
<feature type="transmembrane region" description="Helical" evidence="10">
    <location>
        <begin position="44"/>
        <end position="69"/>
    </location>
</feature>
<dbReference type="NCBIfam" id="TIGR00861">
    <property type="entry name" value="MIP"/>
    <property type="match status" value="1"/>
</dbReference>
<evidence type="ECO:0000256" key="2">
    <source>
        <dbReference type="ARBA" id="ARBA00004651"/>
    </source>
</evidence>
<evidence type="ECO:0000313" key="11">
    <source>
        <dbReference type="EMBL" id="KAL3229546.1"/>
    </source>
</evidence>
<dbReference type="InterPro" id="IPR023271">
    <property type="entry name" value="Aquaporin-like"/>
</dbReference>
<dbReference type="InterPro" id="IPR000425">
    <property type="entry name" value="MIP"/>
</dbReference>
<evidence type="ECO:0000256" key="7">
    <source>
        <dbReference type="ARBA" id="ARBA00022989"/>
    </source>
</evidence>
<evidence type="ECO:0000256" key="3">
    <source>
        <dbReference type="ARBA" id="ARBA00006175"/>
    </source>
</evidence>
<dbReference type="InterPro" id="IPR034294">
    <property type="entry name" value="Aquaporin_transptr"/>
</dbReference>
<evidence type="ECO:0000256" key="10">
    <source>
        <dbReference type="SAM" id="Phobius"/>
    </source>
</evidence>
<dbReference type="EMBL" id="JBEVYD010000011">
    <property type="protein sequence ID" value="KAL3229546.1"/>
    <property type="molecule type" value="Genomic_DNA"/>
</dbReference>
<protein>
    <submittedName>
        <fullName evidence="11">Aquaporin-1</fullName>
    </submittedName>
</protein>
<dbReference type="Gene3D" id="1.20.1080.10">
    <property type="entry name" value="Glycerol uptake facilitator protein"/>
    <property type="match status" value="1"/>
</dbReference>